<comment type="caution">
    <text evidence="1">The sequence shown here is derived from an EMBL/GenBank/DDBJ whole genome shotgun (WGS) entry which is preliminary data.</text>
</comment>
<proteinExistence type="predicted"/>
<organism evidence="1 2">
    <name type="scientific">Elysia crispata</name>
    <name type="common">lettuce slug</name>
    <dbReference type="NCBI Taxonomy" id="231223"/>
    <lineage>
        <taxon>Eukaryota</taxon>
        <taxon>Metazoa</taxon>
        <taxon>Spiralia</taxon>
        <taxon>Lophotrochozoa</taxon>
        <taxon>Mollusca</taxon>
        <taxon>Gastropoda</taxon>
        <taxon>Heterobranchia</taxon>
        <taxon>Euthyneura</taxon>
        <taxon>Panpulmonata</taxon>
        <taxon>Sacoglossa</taxon>
        <taxon>Placobranchoidea</taxon>
        <taxon>Plakobranchidae</taxon>
        <taxon>Elysia</taxon>
    </lineage>
</organism>
<accession>A0AAE1AT97</accession>
<sequence length="88" mass="10146">MISSWRNLSISYFIHSLLNGFHDNRANPYCLKNRAYIQQLVTSHEEMLNHGGFPAALAVTRLVWEASELLGYKIFTRGTNFSGDHDRF</sequence>
<name>A0AAE1AT97_9GAST</name>
<dbReference type="EMBL" id="JAWDGP010001203">
    <property type="protein sequence ID" value="KAK3793610.1"/>
    <property type="molecule type" value="Genomic_DNA"/>
</dbReference>
<reference evidence="1" key="1">
    <citation type="journal article" date="2023" name="G3 (Bethesda)">
        <title>A reference genome for the long-term kleptoplast-retaining sea slug Elysia crispata morphotype clarki.</title>
        <authorList>
            <person name="Eastman K.E."/>
            <person name="Pendleton A.L."/>
            <person name="Shaikh M.A."/>
            <person name="Suttiyut T."/>
            <person name="Ogas R."/>
            <person name="Tomko P."/>
            <person name="Gavelis G."/>
            <person name="Widhalm J.R."/>
            <person name="Wisecaver J.H."/>
        </authorList>
    </citation>
    <scope>NUCLEOTIDE SEQUENCE</scope>
    <source>
        <strain evidence="1">ECLA1</strain>
    </source>
</reference>
<dbReference type="AlphaFoldDB" id="A0AAE1AT97"/>
<evidence type="ECO:0000313" key="2">
    <source>
        <dbReference type="Proteomes" id="UP001283361"/>
    </source>
</evidence>
<keyword evidence="2" id="KW-1185">Reference proteome</keyword>
<protein>
    <submittedName>
        <fullName evidence="1">Uncharacterized protein</fullName>
    </submittedName>
</protein>
<gene>
    <name evidence="1" type="ORF">RRG08_019213</name>
</gene>
<dbReference type="Proteomes" id="UP001283361">
    <property type="component" value="Unassembled WGS sequence"/>
</dbReference>
<evidence type="ECO:0000313" key="1">
    <source>
        <dbReference type="EMBL" id="KAK3793610.1"/>
    </source>
</evidence>